<comment type="caution">
    <text evidence="11">The sequence shown here is derived from an EMBL/GenBank/DDBJ whole genome shotgun (WGS) entry which is preliminary data.</text>
</comment>
<comment type="similarity">
    <text evidence="10">Belongs to the CRISPR-associated endonuclease Cas1 family.</text>
</comment>
<evidence type="ECO:0000256" key="4">
    <source>
        <dbReference type="ARBA" id="ARBA00022801"/>
    </source>
</evidence>
<comment type="subunit">
    <text evidence="9 10">Homodimer, forms a heterotetramer with a Cas2 homodimer.</text>
</comment>
<keyword evidence="6 10" id="KW-0051">Antiviral defense</keyword>
<keyword evidence="4 10" id="KW-0378">Hydrolase</keyword>
<dbReference type="AlphaFoldDB" id="A0A062XQF3"/>
<dbReference type="Proteomes" id="UP000027284">
    <property type="component" value="Unassembled WGS sequence"/>
</dbReference>
<reference evidence="11 12" key="1">
    <citation type="submission" date="2014-04" db="EMBL/GenBank/DDBJ databases">
        <title>The Genome Sequence of Thermoanaerobaculum aquaticum MP-01, The First Cultivated Group 23 Acidobacterium.</title>
        <authorList>
            <person name="Stamps B.W."/>
            <person name="Losey N.A."/>
            <person name="Lawson P.A."/>
            <person name="Stevenson B.S."/>
        </authorList>
    </citation>
    <scope>NUCLEOTIDE SEQUENCE [LARGE SCALE GENOMIC DNA]</scope>
    <source>
        <strain evidence="11 12">MP-01</strain>
    </source>
</reference>
<dbReference type="GO" id="GO:0003677">
    <property type="term" value="F:DNA binding"/>
    <property type="evidence" value="ECO:0007669"/>
    <property type="project" value="UniProtKB-KW"/>
</dbReference>
<proteinExistence type="inferred from homology"/>
<dbReference type="Gene3D" id="3.100.10.20">
    <property type="entry name" value="CRISPR-associated endonuclease Cas1, N-terminal domain"/>
    <property type="match status" value="1"/>
</dbReference>
<evidence type="ECO:0000313" key="11">
    <source>
        <dbReference type="EMBL" id="KDA53018.1"/>
    </source>
</evidence>
<dbReference type="STRING" id="1312852.EG19_07850"/>
<protein>
    <recommendedName>
        <fullName evidence="10">CRISPR-associated endonuclease Cas1</fullName>
        <ecNumber evidence="10">3.1.-.-</ecNumber>
    </recommendedName>
</protein>
<keyword evidence="5 10" id="KW-0460">Magnesium</keyword>
<gene>
    <name evidence="10" type="primary">cas1</name>
    <name evidence="11" type="ORF">EG19_07850</name>
</gene>
<keyword evidence="3 10" id="KW-0255">Endonuclease</keyword>
<feature type="binding site" evidence="10">
    <location>
        <position position="159"/>
    </location>
    <ligand>
        <name>Mn(2+)</name>
        <dbReference type="ChEBI" id="CHEBI:29035"/>
    </ligand>
</feature>
<evidence type="ECO:0000256" key="6">
    <source>
        <dbReference type="ARBA" id="ARBA00023118"/>
    </source>
</evidence>
<evidence type="ECO:0000256" key="3">
    <source>
        <dbReference type="ARBA" id="ARBA00022759"/>
    </source>
</evidence>
<dbReference type="PANTHER" id="PTHR34353">
    <property type="entry name" value="CRISPR-ASSOCIATED ENDONUCLEASE CAS1 1"/>
    <property type="match status" value="1"/>
</dbReference>
<accession>A0A062XQF3</accession>
<keyword evidence="12" id="KW-1185">Reference proteome</keyword>
<feature type="binding site" evidence="10">
    <location>
        <position position="240"/>
    </location>
    <ligand>
        <name>Mn(2+)</name>
        <dbReference type="ChEBI" id="CHEBI:29035"/>
    </ligand>
</feature>
<dbReference type="InterPro" id="IPR042206">
    <property type="entry name" value="CRISPR-assoc_Cas1_C"/>
</dbReference>
<evidence type="ECO:0000256" key="1">
    <source>
        <dbReference type="ARBA" id="ARBA00022722"/>
    </source>
</evidence>
<dbReference type="InterPro" id="IPR002729">
    <property type="entry name" value="CRISPR-assoc_Cas1"/>
</dbReference>
<dbReference type="GO" id="GO:0004519">
    <property type="term" value="F:endonuclease activity"/>
    <property type="evidence" value="ECO:0007669"/>
    <property type="project" value="UniProtKB-UniRule"/>
</dbReference>
<evidence type="ECO:0000256" key="8">
    <source>
        <dbReference type="ARBA" id="ARBA00023211"/>
    </source>
</evidence>
<keyword evidence="2 10" id="KW-0479">Metal-binding</keyword>
<keyword evidence="1 10" id="KW-0540">Nuclease</keyword>
<dbReference type="InterPro" id="IPR042211">
    <property type="entry name" value="CRISPR-assoc_Cas1_N"/>
</dbReference>
<dbReference type="InterPro" id="IPR050646">
    <property type="entry name" value="Cas1"/>
</dbReference>
<evidence type="ECO:0000313" key="12">
    <source>
        <dbReference type="Proteomes" id="UP000027284"/>
    </source>
</evidence>
<sequence length="347" mass="38772">MSKIVAITETGHEIHQKGEVLELRRAGKLARTLKLAELEQLWLFGQVEITHAALMALLERGVDVVLLTKGGSFRGRLLGRASRHVELRACQYRNLSRPEFSLEIAKNIVEAKIKNQRHLALRAQATLGDESLSEALGELRVLANQVPQVATREELLGLEGSAARVYFGIFGKLIKNPLFSFSQRTRRPPRDPVNACLSFGYVMLTTLVEGEVAAAGLDPMLGAFHQPEYGRPSLALDIVEEFRALIVDAVTIRLINRRQLVPADFGSPSEALGQDQLIADADDSGAVYLLERGRKIFIREFLARLREEVFDPREGIHTDWRGIIRGQVYRFARAIKGEGPYVAFVQR</sequence>
<dbReference type="CDD" id="cd09634">
    <property type="entry name" value="Cas1_I-II-III"/>
    <property type="match status" value="1"/>
</dbReference>
<dbReference type="RefSeq" id="WP_053335228.1">
    <property type="nucleotide sequence ID" value="NZ_JMFG01000035.1"/>
</dbReference>
<dbReference type="Pfam" id="PF01867">
    <property type="entry name" value="Cas_Cas1"/>
    <property type="match status" value="1"/>
</dbReference>
<dbReference type="GO" id="GO:0051607">
    <property type="term" value="P:defense response to virus"/>
    <property type="evidence" value="ECO:0007669"/>
    <property type="project" value="UniProtKB-UniRule"/>
</dbReference>
<organism evidence="11 12">
    <name type="scientific">Thermoanaerobaculum aquaticum</name>
    <dbReference type="NCBI Taxonomy" id="1312852"/>
    <lineage>
        <taxon>Bacteria</taxon>
        <taxon>Pseudomonadati</taxon>
        <taxon>Acidobacteriota</taxon>
        <taxon>Thermoanaerobaculia</taxon>
        <taxon>Thermoanaerobaculales</taxon>
        <taxon>Thermoanaerobaculaceae</taxon>
        <taxon>Thermoanaerobaculum</taxon>
    </lineage>
</organism>
<evidence type="ECO:0000256" key="9">
    <source>
        <dbReference type="ARBA" id="ARBA00038592"/>
    </source>
</evidence>
<evidence type="ECO:0000256" key="7">
    <source>
        <dbReference type="ARBA" id="ARBA00023125"/>
    </source>
</evidence>
<dbReference type="PANTHER" id="PTHR34353:SF2">
    <property type="entry name" value="CRISPR-ASSOCIATED ENDONUCLEASE CAS1 1"/>
    <property type="match status" value="1"/>
</dbReference>
<feature type="binding site" evidence="10">
    <location>
        <position position="225"/>
    </location>
    <ligand>
        <name>Mn(2+)</name>
        <dbReference type="ChEBI" id="CHEBI:29035"/>
    </ligand>
</feature>
<dbReference type="GO" id="GO:0046872">
    <property type="term" value="F:metal ion binding"/>
    <property type="evidence" value="ECO:0007669"/>
    <property type="project" value="UniProtKB-UniRule"/>
</dbReference>
<comment type="cofactor">
    <cofactor evidence="10">
        <name>Mg(2+)</name>
        <dbReference type="ChEBI" id="CHEBI:18420"/>
    </cofactor>
    <cofactor evidence="10">
        <name>Mn(2+)</name>
        <dbReference type="ChEBI" id="CHEBI:29035"/>
    </cofactor>
</comment>
<comment type="function">
    <text evidence="10">CRISPR (clustered regularly interspaced short palindromic repeat), is an adaptive immune system that provides protection against mobile genetic elements (viruses, transposable elements and conjugative plasmids). CRISPR clusters contain spacers, sequences complementary to antecedent mobile elements, and target invading nucleic acids. CRISPR clusters are transcribed and processed into CRISPR RNA (crRNA). Acts as a dsDNA endonuclease. Involved in the integration of spacer DNA into the CRISPR cassette.</text>
</comment>
<dbReference type="OrthoDB" id="9803119at2"/>
<keyword evidence="7 10" id="KW-0238">DNA-binding</keyword>
<dbReference type="EMBL" id="JMFG01000035">
    <property type="protein sequence ID" value="KDA53018.1"/>
    <property type="molecule type" value="Genomic_DNA"/>
</dbReference>
<dbReference type="Gene3D" id="1.20.120.920">
    <property type="entry name" value="CRISPR-associated endonuclease Cas1, C-terminal domain"/>
    <property type="match status" value="1"/>
</dbReference>
<name>A0A062XQF3_9BACT</name>
<dbReference type="GO" id="GO:0043571">
    <property type="term" value="P:maintenance of CRISPR repeat elements"/>
    <property type="evidence" value="ECO:0007669"/>
    <property type="project" value="UniProtKB-UniRule"/>
</dbReference>
<keyword evidence="8 10" id="KW-0464">Manganese</keyword>
<dbReference type="GO" id="GO:0016787">
    <property type="term" value="F:hydrolase activity"/>
    <property type="evidence" value="ECO:0007669"/>
    <property type="project" value="UniProtKB-KW"/>
</dbReference>
<dbReference type="NCBIfam" id="TIGR00287">
    <property type="entry name" value="cas1"/>
    <property type="match status" value="1"/>
</dbReference>
<dbReference type="EC" id="3.1.-.-" evidence="10"/>
<evidence type="ECO:0000256" key="5">
    <source>
        <dbReference type="ARBA" id="ARBA00022842"/>
    </source>
</evidence>
<dbReference type="HAMAP" id="MF_01470">
    <property type="entry name" value="Cas1"/>
    <property type="match status" value="1"/>
</dbReference>
<evidence type="ECO:0000256" key="2">
    <source>
        <dbReference type="ARBA" id="ARBA00022723"/>
    </source>
</evidence>
<evidence type="ECO:0000256" key="10">
    <source>
        <dbReference type="HAMAP-Rule" id="MF_01470"/>
    </source>
</evidence>